<keyword evidence="2" id="KW-1185">Reference proteome</keyword>
<dbReference type="KEGG" id="fax:FUAX_33400"/>
<evidence type="ECO:0000313" key="1">
    <source>
        <dbReference type="EMBL" id="BDD10908.1"/>
    </source>
</evidence>
<evidence type="ECO:0008006" key="3">
    <source>
        <dbReference type="Google" id="ProtNLM"/>
    </source>
</evidence>
<sequence>MIDTDTTYNTFRRCILAVFFLLQTIGATNAQHRRPVKRIVDANYSDAPLELVLADMSAKAGFDYAYNAADLDKINGNITLVNPEITVQRALDDITRQLPVSYRVKNNVVIISAREKKRGRSVHNILRGIVLDEETGKPLAGVLLTDLELGPLAETDSTGMFSVGIVAQDYLFNLEYSKDGYQTKRVNFTLKSSQALTVGMKRVERELPVLATVKPHNIGSDVRLNLSDKRQIKWEKFFAPAQNQPKSKGLEFIIPEGIQLGLVPSVSTNGKKYREKYNTFSFNLYVGYSAGLEGFELGTIANIETYNVGGTQIAGIANIVGGNTKGLQLSAVTNISSLRLRGAQITGLINVASKGVRGLQLAAYLNTSSGMLKGAQISGGGNYSGGGQGLQLSAIHNRASANAKFTGAQISAGFNLARGNYQGAQISAGFNHARQSGRGMQIAAGMNWADSLWEGGRIAAGLNFSRKTDGFQVAGGLNLAGKTDGIQIAPINLADTVAGLQIGVINLAKKYERGAAIGFFSFVKDGLKTFELSTDELGQASLNFRTGVRKFYNIFGIGYLPGSRENIWTLQYGIGTELRAEKKVSVNLELLGGRVTSDEKTVDGPNIWGRFTPTVSYRIGKSWQLFGGLSLNGQWRDNKELPTLLNTQREKAYLISGISDSPLQTYWWGHRFGLRFDL</sequence>
<accession>A0AAU9CS16</accession>
<dbReference type="RefSeq" id="WP_338392434.1">
    <property type="nucleotide sequence ID" value="NZ_AP025314.1"/>
</dbReference>
<name>A0AAU9CS16_9BACT</name>
<dbReference type="EMBL" id="AP025314">
    <property type="protein sequence ID" value="BDD10908.1"/>
    <property type="molecule type" value="Genomic_DNA"/>
</dbReference>
<dbReference type="InterPro" id="IPR008969">
    <property type="entry name" value="CarboxyPept-like_regulatory"/>
</dbReference>
<protein>
    <recommendedName>
        <fullName evidence="3">Secretin/TonB short N-terminal domain-containing protein</fullName>
    </recommendedName>
</protein>
<dbReference type="AlphaFoldDB" id="A0AAU9CS16"/>
<reference evidence="1 2" key="1">
    <citation type="submission" date="2021-12" db="EMBL/GenBank/DDBJ databases">
        <title>Genome sequencing of bacteria with rrn-lacking chromosome and rrn-plasmid.</title>
        <authorList>
            <person name="Anda M."/>
            <person name="Iwasaki W."/>
        </authorList>
    </citation>
    <scope>NUCLEOTIDE SEQUENCE [LARGE SCALE GENOMIC DNA]</scope>
    <source>
        <strain evidence="1 2">DSM 100852</strain>
    </source>
</reference>
<dbReference type="Proteomes" id="UP001348817">
    <property type="component" value="Chromosome"/>
</dbReference>
<dbReference type="Gene3D" id="2.60.40.1120">
    <property type="entry name" value="Carboxypeptidase-like, regulatory domain"/>
    <property type="match status" value="1"/>
</dbReference>
<organism evidence="1 2">
    <name type="scientific">Fulvitalea axinellae</name>
    <dbReference type="NCBI Taxonomy" id="1182444"/>
    <lineage>
        <taxon>Bacteria</taxon>
        <taxon>Pseudomonadati</taxon>
        <taxon>Bacteroidota</taxon>
        <taxon>Cytophagia</taxon>
        <taxon>Cytophagales</taxon>
        <taxon>Persicobacteraceae</taxon>
        <taxon>Fulvitalea</taxon>
    </lineage>
</organism>
<dbReference type="SUPFAM" id="SSF49464">
    <property type="entry name" value="Carboxypeptidase regulatory domain-like"/>
    <property type="match status" value="1"/>
</dbReference>
<gene>
    <name evidence="1" type="ORF">FUAX_33400</name>
</gene>
<evidence type="ECO:0000313" key="2">
    <source>
        <dbReference type="Proteomes" id="UP001348817"/>
    </source>
</evidence>
<proteinExistence type="predicted"/>